<dbReference type="Proteomes" id="UP000231019">
    <property type="component" value="Unassembled WGS sequence"/>
</dbReference>
<accession>A0A2M7G1D1</accession>
<evidence type="ECO:0000313" key="2">
    <source>
        <dbReference type="Proteomes" id="UP000231019"/>
    </source>
</evidence>
<evidence type="ECO:0000313" key="1">
    <source>
        <dbReference type="EMBL" id="PIW15347.1"/>
    </source>
</evidence>
<sequence length="75" mass="8138">MEAKPCRPGTTGIQRKIQAITADQFDGTRNISTKTAMKQAQIPGIYSQTESQPGCNGLILGIDPCFEHIYTIVIA</sequence>
<protein>
    <submittedName>
        <fullName evidence="1">Uncharacterized protein</fullName>
    </submittedName>
</protein>
<gene>
    <name evidence="1" type="ORF">COW36_18195</name>
</gene>
<dbReference type="EMBL" id="PFFQ01000053">
    <property type="protein sequence ID" value="PIW15347.1"/>
    <property type="molecule type" value="Genomic_DNA"/>
</dbReference>
<reference evidence="1 2" key="1">
    <citation type="submission" date="2017-09" db="EMBL/GenBank/DDBJ databases">
        <title>Depth-based differentiation of microbial function through sediment-hosted aquifers and enrichment of novel symbionts in the deep terrestrial subsurface.</title>
        <authorList>
            <person name="Probst A.J."/>
            <person name="Ladd B."/>
            <person name="Jarett J.K."/>
            <person name="Geller-Mcgrath D.E."/>
            <person name="Sieber C.M."/>
            <person name="Emerson J.B."/>
            <person name="Anantharaman K."/>
            <person name="Thomas B.C."/>
            <person name="Malmstrom R."/>
            <person name="Stieglmeier M."/>
            <person name="Klingl A."/>
            <person name="Woyke T."/>
            <person name="Ryan C.M."/>
            <person name="Banfield J.F."/>
        </authorList>
    </citation>
    <scope>NUCLEOTIDE SEQUENCE [LARGE SCALE GENOMIC DNA]</scope>
    <source>
        <strain evidence="1">CG17_big_fil_post_rev_8_21_14_2_50_48_46</strain>
    </source>
</reference>
<comment type="caution">
    <text evidence="1">The sequence shown here is derived from an EMBL/GenBank/DDBJ whole genome shotgun (WGS) entry which is preliminary data.</text>
</comment>
<name>A0A2M7G1D1_9BACT</name>
<organism evidence="1 2">
    <name type="scientific">bacterium (Candidatus Blackallbacteria) CG17_big_fil_post_rev_8_21_14_2_50_48_46</name>
    <dbReference type="NCBI Taxonomy" id="2014261"/>
    <lineage>
        <taxon>Bacteria</taxon>
        <taxon>Candidatus Blackallbacteria</taxon>
    </lineage>
</organism>
<dbReference type="AlphaFoldDB" id="A0A2M7G1D1"/>
<proteinExistence type="predicted"/>